<dbReference type="EMBL" id="FN649760">
    <property type="protein sequence ID" value="CBN75630.1"/>
    <property type="molecule type" value="Genomic_DNA"/>
</dbReference>
<keyword evidence="3 5" id="KW-1133">Transmembrane helix</keyword>
<protein>
    <submittedName>
        <fullName evidence="6">Uncharacterized protein</fullName>
    </submittedName>
</protein>
<dbReference type="PANTHER" id="PTHR14255:SF3">
    <property type="entry name" value="SULFITE EXPORTER TAUE_SAFE FAMILY PROTEIN 5-RELATED"/>
    <property type="match status" value="1"/>
</dbReference>
<dbReference type="Proteomes" id="UP000002630">
    <property type="component" value="Unassembled WGS sequence"/>
</dbReference>
<dbReference type="OrthoDB" id="434519at2759"/>
<reference evidence="6 7" key="1">
    <citation type="journal article" date="2010" name="Nature">
        <title>The Ectocarpus genome and the independent evolution of multicellularity in brown algae.</title>
        <authorList>
            <person name="Cock J.M."/>
            <person name="Sterck L."/>
            <person name="Rouze P."/>
            <person name="Scornet D."/>
            <person name="Allen A.E."/>
            <person name="Amoutzias G."/>
            <person name="Anthouard V."/>
            <person name="Artiguenave F."/>
            <person name="Aury J.M."/>
            <person name="Badger J.H."/>
            <person name="Beszteri B."/>
            <person name="Billiau K."/>
            <person name="Bonnet E."/>
            <person name="Bothwell J.H."/>
            <person name="Bowler C."/>
            <person name="Boyen C."/>
            <person name="Brownlee C."/>
            <person name="Carrano C.J."/>
            <person name="Charrier B."/>
            <person name="Cho G.Y."/>
            <person name="Coelho S.M."/>
            <person name="Collen J."/>
            <person name="Corre E."/>
            <person name="Da Silva C."/>
            <person name="Delage L."/>
            <person name="Delaroque N."/>
            <person name="Dittami S.M."/>
            <person name="Doulbeau S."/>
            <person name="Elias M."/>
            <person name="Farnham G."/>
            <person name="Gachon C.M."/>
            <person name="Gschloessl B."/>
            <person name="Heesch S."/>
            <person name="Jabbari K."/>
            <person name="Jubin C."/>
            <person name="Kawai H."/>
            <person name="Kimura K."/>
            <person name="Kloareg B."/>
            <person name="Kupper F.C."/>
            <person name="Lang D."/>
            <person name="Le Bail A."/>
            <person name="Leblanc C."/>
            <person name="Lerouge P."/>
            <person name="Lohr M."/>
            <person name="Lopez P.J."/>
            <person name="Martens C."/>
            <person name="Maumus F."/>
            <person name="Michel G."/>
            <person name="Miranda-Saavedra D."/>
            <person name="Morales J."/>
            <person name="Moreau H."/>
            <person name="Motomura T."/>
            <person name="Nagasato C."/>
            <person name="Napoli C.A."/>
            <person name="Nelson D.R."/>
            <person name="Nyvall-Collen P."/>
            <person name="Peters A.F."/>
            <person name="Pommier C."/>
            <person name="Potin P."/>
            <person name="Poulain J."/>
            <person name="Quesneville H."/>
            <person name="Read B."/>
            <person name="Rensing S.A."/>
            <person name="Ritter A."/>
            <person name="Rousvoal S."/>
            <person name="Samanta M."/>
            <person name="Samson G."/>
            <person name="Schroeder D.C."/>
            <person name="Segurens B."/>
            <person name="Strittmatter M."/>
            <person name="Tonon T."/>
            <person name="Tregear J.W."/>
            <person name="Valentin K."/>
            <person name="von Dassow P."/>
            <person name="Yamagishi T."/>
            <person name="Van de Peer Y."/>
            <person name="Wincker P."/>
        </authorList>
    </citation>
    <scope>NUCLEOTIDE SEQUENCE [LARGE SCALE GENOMIC DNA]</scope>
    <source>
        <strain evidence="7">Ec32 / CCAP1310/4</strain>
    </source>
</reference>
<evidence type="ECO:0000256" key="5">
    <source>
        <dbReference type="SAM" id="Phobius"/>
    </source>
</evidence>
<organism evidence="6 7">
    <name type="scientific">Ectocarpus siliculosus</name>
    <name type="common">Brown alga</name>
    <name type="synonym">Conferva siliculosa</name>
    <dbReference type="NCBI Taxonomy" id="2880"/>
    <lineage>
        <taxon>Eukaryota</taxon>
        <taxon>Sar</taxon>
        <taxon>Stramenopiles</taxon>
        <taxon>Ochrophyta</taxon>
        <taxon>PX clade</taxon>
        <taxon>Phaeophyceae</taxon>
        <taxon>Ectocarpales</taxon>
        <taxon>Ectocarpaceae</taxon>
        <taxon>Ectocarpus</taxon>
    </lineage>
</organism>
<dbReference type="Pfam" id="PF01925">
    <property type="entry name" value="TauE"/>
    <property type="match status" value="1"/>
</dbReference>
<feature type="transmembrane region" description="Helical" evidence="5">
    <location>
        <begin position="52"/>
        <end position="73"/>
    </location>
</feature>
<proteinExistence type="predicted"/>
<keyword evidence="4 5" id="KW-0472">Membrane</keyword>
<dbReference type="InterPro" id="IPR002781">
    <property type="entry name" value="TM_pro_TauE-like"/>
</dbReference>
<dbReference type="PANTHER" id="PTHR14255">
    <property type="entry name" value="CEREBLON"/>
    <property type="match status" value="1"/>
</dbReference>
<gene>
    <name evidence="6" type="ORF">Esi_0151_0018</name>
</gene>
<feature type="transmembrane region" description="Helical" evidence="5">
    <location>
        <begin position="21"/>
        <end position="46"/>
    </location>
</feature>
<keyword evidence="2 5" id="KW-0812">Transmembrane</keyword>
<evidence type="ECO:0000256" key="4">
    <source>
        <dbReference type="ARBA" id="ARBA00023136"/>
    </source>
</evidence>
<name>D8LFQ6_ECTSI</name>
<dbReference type="eggNOG" id="ENOG502QWNB">
    <property type="taxonomic scope" value="Eukaryota"/>
</dbReference>
<evidence type="ECO:0000256" key="1">
    <source>
        <dbReference type="ARBA" id="ARBA00004141"/>
    </source>
</evidence>
<dbReference type="GO" id="GO:0016567">
    <property type="term" value="P:protein ubiquitination"/>
    <property type="evidence" value="ECO:0007669"/>
    <property type="project" value="TreeGrafter"/>
</dbReference>
<dbReference type="GO" id="GO:0031464">
    <property type="term" value="C:Cul4A-RING E3 ubiquitin ligase complex"/>
    <property type="evidence" value="ECO:0007669"/>
    <property type="project" value="TreeGrafter"/>
</dbReference>
<accession>D8LFQ6</accession>
<dbReference type="AlphaFoldDB" id="D8LFQ6"/>
<dbReference type="GO" id="GO:0016020">
    <property type="term" value="C:membrane"/>
    <property type="evidence" value="ECO:0007669"/>
    <property type="project" value="UniProtKB-SubCell"/>
</dbReference>
<evidence type="ECO:0000256" key="3">
    <source>
        <dbReference type="ARBA" id="ARBA00022989"/>
    </source>
</evidence>
<keyword evidence="7" id="KW-1185">Reference proteome</keyword>
<sequence length="236" mass="24525">MRGQWSNDYGIWDVATVILASFGLMIAAAGGIGGGGILVPIFILVLRFGPKYAVPLSNITIFGGAITNTFLNMKKRHPLADRPLVDWDLILVMEPLTIGGALVGSFIQKVLPEVVLTLSMVLLLVATADRTFRKGLKAFKKESSLQQAKELGGTADAKVSSAAAISNDKSHTTLLGNGTKSYGAANGVEDGKGTFTTAVLAPSSSPAAIAAGDVETPEEAMMIPTTAPVSPASLVR</sequence>
<comment type="subcellular location">
    <subcellularLocation>
        <location evidence="1">Membrane</location>
        <topology evidence="1">Multi-pass membrane protein</topology>
    </subcellularLocation>
</comment>
<evidence type="ECO:0000313" key="6">
    <source>
        <dbReference type="EMBL" id="CBN75630.1"/>
    </source>
</evidence>
<dbReference type="STRING" id="2880.D8LFQ6"/>
<evidence type="ECO:0000256" key="2">
    <source>
        <dbReference type="ARBA" id="ARBA00022692"/>
    </source>
</evidence>
<dbReference type="InParanoid" id="D8LFQ6"/>
<evidence type="ECO:0000313" key="7">
    <source>
        <dbReference type="Proteomes" id="UP000002630"/>
    </source>
</evidence>